<proteinExistence type="predicted"/>
<accession>A0A9Q0UJV7</accession>
<name>A0A9Q0UJV7_SALPP</name>
<sequence length="39" mass="4507">MIKQNFKDKHMSESICVEQSNLLYEAESFKNFLPVSALS</sequence>
<reference evidence="1" key="1">
    <citation type="submission" date="2022-11" db="EMBL/GenBank/DDBJ databases">
        <authorList>
            <person name="Hyden B.L."/>
            <person name="Feng K."/>
            <person name="Yates T."/>
            <person name="Jawdy S."/>
            <person name="Smart L.B."/>
            <person name="Muchero W."/>
        </authorList>
    </citation>
    <scope>NUCLEOTIDE SEQUENCE</scope>
    <source>
        <tissue evidence="1">Shoot tip</tissue>
    </source>
</reference>
<evidence type="ECO:0000313" key="2">
    <source>
        <dbReference type="Proteomes" id="UP001151532"/>
    </source>
</evidence>
<gene>
    <name evidence="1" type="ORF">OIU79_002728</name>
</gene>
<keyword evidence="2" id="KW-1185">Reference proteome</keyword>
<dbReference type="Proteomes" id="UP001151532">
    <property type="component" value="Chromosome 18"/>
</dbReference>
<evidence type="ECO:0000313" key="1">
    <source>
        <dbReference type="EMBL" id="KAJ6731464.1"/>
    </source>
</evidence>
<dbReference type="AlphaFoldDB" id="A0A9Q0UJV7"/>
<dbReference type="EMBL" id="JAPFFK010000012">
    <property type="protein sequence ID" value="KAJ6731464.1"/>
    <property type="molecule type" value="Genomic_DNA"/>
</dbReference>
<protein>
    <submittedName>
        <fullName evidence="1">Uncharacterized protein</fullName>
    </submittedName>
</protein>
<comment type="caution">
    <text evidence="1">The sequence shown here is derived from an EMBL/GenBank/DDBJ whole genome shotgun (WGS) entry which is preliminary data.</text>
</comment>
<reference evidence="1" key="2">
    <citation type="journal article" date="2023" name="Int. J. Mol. Sci.">
        <title>De Novo Assembly and Annotation of 11 Diverse Shrub Willow (Salix) Genomes Reveals Novel Gene Organization in Sex-Linked Regions.</title>
        <authorList>
            <person name="Hyden B."/>
            <person name="Feng K."/>
            <person name="Yates T.B."/>
            <person name="Jawdy S."/>
            <person name="Cereghino C."/>
            <person name="Smart L.B."/>
            <person name="Muchero W."/>
        </authorList>
    </citation>
    <scope>NUCLEOTIDE SEQUENCE</scope>
    <source>
        <tissue evidence="1">Shoot tip</tissue>
    </source>
</reference>
<organism evidence="1 2">
    <name type="scientific">Salix purpurea</name>
    <name type="common">Purple osier willow</name>
    <dbReference type="NCBI Taxonomy" id="77065"/>
    <lineage>
        <taxon>Eukaryota</taxon>
        <taxon>Viridiplantae</taxon>
        <taxon>Streptophyta</taxon>
        <taxon>Embryophyta</taxon>
        <taxon>Tracheophyta</taxon>
        <taxon>Spermatophyta</taxon>
        <taxon>Magnoliopsida</taxon>
        <taxon>eudicotyledons</taxon>
        <taxon>Gunneridae</taxon>
        <taxon>Pentapetalae</taxon>
        <taxon>rosids</taxon>
        <taxon>fabids</taxon>
        <taxon>Malpighiales</taxon>
        <taxon>Salicaceae</taxon>
        <taxon>Saliceae</taxon>
        <taxon>Salix</taxon>
    </lineage>
</organism>